<gene>
    <name evidence="2" type="ORF">DY000_02008171</name>
</gene>
<accession>A0ABQ7CCD9</accession>
<dbReference type="Pfam" id="PF13456">
    <property type="entry name" value="RVT_3"/>
    <property type="match status" value="1"/>
</dbReference>
<keyword evidence="3" id="KW-1185">Reference proteome</keyword>
<evidence type="ECO:0000313" key="3">
    <source>
        <dbReference type="Proteomes" id="UP000266723"/>
    </source>
</evidence>
<proteinExistence type="predicted"/>
<evidence type="ECO:0000313" key="2">
    <source>
        <dbReference type="EMBL" id="KAF3549301.1"/>
    </source>
</evidence>
<dbReference type="InterPro" id="IPR002156">
    <property type="entry name" value="RNaseH_domain"/>
</dbReference>
<evidence type="ECO:0000259" key="1">
    <source>
        <dbReference type="Pfam" id="PF13456"/>
    </source>
</evidence>
<organism evidence="2 3">
    <name type="scientific">Brassica cretica</name>
    <name type="common">Mustard</name>
    <dbReference type="NCBI Taxonomy" id="69181"/>
    <lineage>
        <taxon>Eukaryota</taxon>
        <taxon>Viridiplantae</taxon>
        <taxon>Streptophyta</taxon>
        <taxon>Embryophyta</taxon>
        <taxon>Tracheophyta</taxon>
        <taxon>Spermatophyta</taxon>
        <taxon>Magnoliopsida</taxon>
        <taxon>eudicotyledons</taxon>
        <taxon>Gunneridae</taxon>
        <taxon>Pentapetalae</taxon>
        <taxon>rosids</taxon>
        <taxon>malvids</taxon>
        <taxon>Brassicales</taxon>
        <taxon>Brassicaceae</taxon>
        <taxon>Brassiceae</taxon>
        <taxon>Brassica</taxon>
    </lineage>
</organism>
<feature type="domain" description="RNase H type-1" evidence="1">
    <location>
        <begin position="35"/>
        <end position="151"/>
    </location>
</feature>
<protein>
    <recommendedName>
        <fullName evidence="1">RNase H type-1 domain-containing protein</fullName>
    </recommendedName>
</protein>
<comment type="caution">
    <text evidence="2">The sequence shown here is derived from an EMBL/GenBank/DDBJ whole genome shotgun (WGS) entry which is preliminary data.</text>
</comment>
<dbReference type="Proteomes" id="UP000266723">
    <property type="component" value="Unassembled WGS sequence"/>
</dbReference>
<dbReference type="EMBL" id="QGKV02000832">
    <property type="protein sequence ID" value="KAF3549301.1"/>
    <property type="molecule type" value="Genomic_DNA"/>
</dbReference>
<name>A0ABQ7CCD9_BRACR</name>
<sequence length="175" mass="20445">MEKQECQIDLERKKRIIFGWKPPLISWLKCKIGSAWDKDRNQSGAFWILSNADGKVMLHGRRSFSSINSRLEASFENWSWAIESMKSLQYNSVIFSGEDHDLNKAIVKPSAWPALKFYTSKLMPMFQSFLKWRVSWAARKDLREATQIANSVVSKDLFQSYIAIGFPAWFRHLYV</sequence>
<reference evidence="2 3" key="1">
    <citation type="journal article" date="2020" name="BMC Genomics">
        <title>Intraspecific diversification of the crop wild relative Brassica cretica Lam. using demographic model selection.</title>
        <authorList>
            <person name="Kioukis A."/>
            <person name="Michalopoulou V.A."/>
            <person name="Briers L."/>
            <person name="Pirintsos S."/>
            <person name="Studholme D.J."/>
            <person name="Pavlidis P."/>
            <person name="Sarris P.F."/>
        </authorList>
    </citation>
    <scope>NUCLEOTIDE SEQUENCE [LARGE SCALE GENOMIC DNA]</scope>
    <source>
        <strain evidence="3">cv. PFS-1207/04</strain>
    </source>
</reference>